<dbReference type="InterPro" id="IPR008753">
    <property type="entry name" value="Peptidase_M13_N"/>
</dbReference>
<dbReference type="PROSITE" id="PS51885">
    <property type="entry name" value="NEPRILYSIN"/>
    <property type="match status" value="1"/>
</dbReference>
<evidence type="ECO:0000256" key="3">
    <source>
        <dbReference type="ARBA" id="ARBA00022670"/>
    </source>
</evidence>
<dbReference type="eggNOG" id="COG3590">
    <property type="taxonomic scope" value="Bacteria"/>
</dbReference>
<dbReference type="Proteomes" id="UP000008460">
    <property type="component" value="Chromosome"/>
</dbReference>
<dbReference type="Pfam" id="PF05649">
    <property type="entry name" value="Peptidase_M13_N"/>
    <property type="match status" value="1"/>
</dbReference>
<dbReference type="InterPro" id="IPR042089">
    <property type="entry name" value="Peptidase_M13_dom_2"/>
</dbReference>
<evidence type="ECO:0000259" key="8">
    <source>
        <dbReference type="Pfam" id="PF01431"/>
    </source>
</evidence>
<evidence type="ECO:0000313" key="10">
    <source>
        <dbReference type="EMBL" id="AEE45537.1"/>
    </source>
</evidence>
<evidence type="ECO:0000256" key="7">
    <source>
        <dbReference type="ARBA" id="ARBA00023049"/>
    </source>
</evidence>
<evidence type="ECO:0000256" key="2">
    <source>
        <dbReference type="ARBA" id="ARBA00007357"/>
    </source>
</evidence>
<name>F4H5T7_CELFA</name>
<dbReference type="RefSeq" id="WP_013770563.1">
    <property type="nucleotide sequence ID" value="NC_015514.1"/>
</dbReference>
<dbReference type="InterPro" id="IPR018497">
    <property type="entry name" value="Peptidase_M13_C"/>
</dbReference>
<feature type="domain" description="Peptidase M13 C-terminal" evidence="8">
    <location>
        <begin position="452"/>
        <end position="658"/>
    </location>
</feature>
<dbReference type="InterPro" id="IPR024079">
    <property type="entry name" value="MetalloPept_cat_dom_sf"/>
</dbReference>
<comment type="cofactor">
    <cofactor evidence="1">
        <name>Zn(2+)</name>
        <dbReference type="ChEBI" id="CHEBI:29105"/>
    </cofactor>
</comment>
<evidence type="ECO:0000256" key="5">
    <source>
        <dbReference type="ARBA" id="ARBA00022801"/>
    </source>
</evidence>
<evidence type="ECO:0000256" key="6">
    <source>
        <dbReference type="ARBA" id="ARBA00022833"/>
    </source>
</evidence>
<dbReference type="STRING" id="590998.Celf_1402"/>
<protein>
    <submittedName>
        <fullName evidence="10">Neprilysin</fullName>
        <ecNumber evidence="10">3.4.24.11</ecNumber>
    </submittedName>
</protein>
<dbReference type="Gene3D" id="1.10.1380.10">
    <property type="entry name" value="Neutral endopeptidase , domain2"/>
    <property type="match status" value="1"/>
</dbReference>
<dbReference type="SUPFAM" id="SSF55486">
    <property type="entry name" value="Metalloproteases ('zincins'), catalytic domain"/>
    <property type="match status" value="1"/>
</dbReference>
<dbReference type="GO" id="GO:0016485">
    <property type="term" value="P:protein processing"/>
    <property type="evidence" value="ECO:0007669"/>
    <property type="project" value="TreeGrafter"/>
</dbReference>
<feature type="domain" description="Peptidase M13 N-terminal" evidence="9">
    <location>
        <begin position="17"/>
        <end position="400"/>
    </location>
</feature>
<keyword evidence="6" id="KW-0862">Zinc</keyword>
<keyword evidence="5 10" id="KW-0378">Hydrolase</keyword>
<dbReference type="AlphaFoldDB" id="F4H5T7"/>
<dbReference type="InterPro" id="IPR000718">
    <property type="entry name" value="Peptidase_M13"/>
</dbReference>
<dbReference type="HOGENOM" id="CLU_006187_7_2_11"/>
<comment type="similarity">
    <text evidence="2">Belongs to the peptidase M13 family.</text>
</comment>
<dbReference type="PANTHER" id="PTHR11733:SF167">
    <property type="entry name" value="FI17812P1-RELATED"/>
    <property type="match status" value="1"/>
</dbReference>
<dbReference type="GO" id="GO:0046872">
    <property type="term" value="F:metal ion binding"/>
    <property type="evidence" value="ECO:0007669"/>
    <property type="project" value="UniProtKB-KW"/>
</dbReference>
<dbReference type="Pfam" id="PF01431">
    <property type="entry name" value="Peptidase_M13"/>
    <property type="match status" value="1"/>
</dbReference>
<dbReference type="GO" id="GO:0005886">
    <property type="term" value="C:plasma membrane"/>
    <property type="evidence" value="ECO:0007669"/>
    <property type="project" value="TreeGrafter"/>
</dbReference>
<reference evidence="10 11" key="1">
    <citation type="submission" date="2011-04" db="EMBL/GenBank/DDBJ databases">
        <title>Complete sequence of Cellulomonas fimi ATCC 484.</title>
        <authorList>
            <consortium name="US DOE Joint Genome Institute"/>
            <person name="Lucas S."/>
            <person name="Han J."/>
            <person name="Lapidus A."/>
            <person name="Cheng J.-F."/>
            <person name="Goodwin L."/>
            <person name="Pitluck S."/>
            <person name="Peters L."/>
            <person name="Chertkov O."/>
            <person name="Detter J.C."/>
            <person name="Han C."/>
            <person name="Tapia R."/>
            <person name="Land M."/>
            <person name="Hauser L."/>
            <person name="Kyrpides N."/>
            <person name="Ivanova N."/>
            <person name="Ovchinnikova G."/>
            <person name="Pagani I."/>
            <person name="Mead D."/>
            <person name="Brumm P."/>
            <person name="Woyke T."/>
        </authorList>
    </citation>
    <scope>NUCLEOTIDE SEQUENCE [LARGE SCALE GENOMIC DNA]</scope>
    <source>
        <strain evidence="11">ATCC 484 / DSM 20113 / JCM 1341 / NBRC 15513 / NCIMB 8980 / NCTC 7547</strain>
    </source>
</reference>
<evidence type="ECO:0000259" key="9">
    <source>
        <dbReference type="Pfam" id="PF05649"/>
    </source>
</evidence>
<dbReference type="PRINTS" id="PR00786">
    <property type="entry name" value="NEPRILYSIN"/>
</dbReference>
<dbReference type="CDD" id="cd08662">
    <property type="entry name" value="M13"/>
    <property type="match status" value="1"/>
</dbReference>
<dbReference type="Gene3D" id="3.40.390.10">
    <property type="entry name" value="Collagenase (Catalytic Domain)"/>
    <property type="match status" value="1"/>
</dbReference>
<keyword evidence="11" id="KW-1185">Reference proteome</keyword>
<evidence type="ECO:0000256" key="1">
    <source>
        <dbReference type="ARBA" id="ARBA00001947"/>
    </source>
</evidence>
<proteinExistence type="inferred from homology"/>
<dbReference type="PANTHER" id="PTHR11733">
    <property type="entry name" value="ZINC METALLOPROTEASE FAMILY M13 NEPRILYSIN-RELATED"/>
    <property type="match status" value="1"/>
</dbReference>
<dbReference type="KEGG" id="cfi:Celf_1402"/>
<accession>F4H5T7</accession>
<sequence length="661" mass="72486">MTRSGIDLSALDPATRPQDDLFSHVNGKWVAAHQIPADRAMDGAFRALHDRAEEQVRDIIVDAGASAAAGDADGVEAKVGAVYASFMDTATIAARGLAPLREDLDLVEQAATRDELTAALGALQRTGAASAVGFWVDNDAKDPERYVVYLMQSGLGLPDESYYRDEQYASVLAAYRPHVARMLRLAGVAADDAAADALAGAVVDLETRLAAHHWDVVQDRDADLTYNPMTLAALAERAPGFDWVAWARALGAPHGALDHVVVREPSFAEGFATLWDKEPLESWKAWLAYHVVSDRAPYLTDDLVEANFDFYGRTLTGAQELRERWKRGVGLVQGALGEAVGKVYVERHFPPSHKERMDQLVAHLVEAYRQSIARLDWMGEETRAKALAKLEAFTPKIGYPVRWRDYSALEVAADDLLGNVRRANAFEQDRELAKIGKPLDRDEWFMTPQTVNAYYNPGMNEIVFPAAILQPPFFDADADDAVNYGGIGAVIGHEIGHGFDDQGSKYDGTGRLEDWWTAEDRAEFDARTRALVAQYDAFSPAQLGGSHHVNGALTIGENIGDLGGLSIALAAYEIALGRPLAEAPVVDGLTGAQRVFLGWAQVWQSKGRDEEVVRRLATDPHSPNEFRCNGVVRNVDAYYDAFDVQPGDALYLDPAERVRIW</sequence>
<dbReference type="EMBL" id="CP002666">
    <property type="protein sequence ID" value="AEE45537.1"/>
    <property type="molecule type" value="Genomic_DNA"/>
</dbReference>
<organism evidence="10 11">
    <name type="scientific">Cellulomonas fimi (strain ATCC 484 / DSM 20113 / JCM 1341 / CCUG 24087 / LMG 16345 / NBRC 15513 / NCIMB 8980 / NCTC 7547 / NRS-133)</name>
    <dbReference type="NCBI Taxonomy" id="590998"/>
    <lineage>
        <taxon>Bacteria</taxon>
        <taxon>Bacillati</taxon>
        <taxon>Actinomycetota</taxon>
        <taxon>Actinomycetes</taxon>
        <taxon>Micrococcales</taxon>
        <taxon>Cellulomonadaceae</taxon>
        <taxon>Cellulomonas</taxon>
    </lineage>
</organism>
<gene>
    <name evidence="10" type="ordered locus">Celf_1402</name>
</gene>
<evidence type="ECO:0000313" key="11">
    <source>
        <dbReference type="Proteomes" id="UP000008460"/>
    </source>
</evidence>
<dbReference type="EC" id="3.4.24.11" evidence="10"/>
<keyword evidence="4" id="KW-0479">Metal-binding</keyword>
<keyword evidence="3" id="KW-0645">Protease</keyword>
<evidence type="ECO:0000256" key="4">
    <source>
        <dbReference type="ARBA" id="ARBA00022723"/>
    </source>
</evidence>
<dbReference type="GO" id="GO:0004222">
    <property type="term" value="F:metalloendopeptidase activity"/>
    <property type="evidence" value="ECO:0007669"/>
    <property type="project" value="UniProtKB-EC"/>
</dbReference>
<keyword evidence="7" id="KW-0482">Metalloprotease</keyword>